<organism evidence="1 2">
    <name type="scientific">Rosa chinensis</name>
    <name type="common">China rose</name>
    <dbReference type="NCBI Taxonomy" id="74649"/>
    <lineage>
        <taxon>Eukaryota</taxon>
        <taxon>Viridiplantae</taxon>
        <taxon>Streptophyta</taxon>
        <taxon>Embryophyta</taxon>
        <taxon>Tracheophyta</taxon>
        <taxon>Spermatophyta</taxon>
        <taxon>Magnoliopsida</taxon>
        <taxon>eudicotyledons</taxon>
        <taxon>Gunneridae</taxon>
        <taxon>Pentapetalae</taxon>
        <taxon>rosids</taxon>
        <taxon>fabids</taxon>
        <taxon>Rosales</taxon>
        <taxon>Rosaceae</taxon>
        <taxon>Rosoideae</taxon>
        <taxon>Rosoideae incertae sedis</taxon>
        <taxon>Rosa</taxon>
    </lineage>
</organism>
<proteinExistence type="predicted"/>
<gene>
    <name evidence="1" type="ORF">RchiOBHm_Chr4g0414031</name>
</gene>
<dbReference type="Proteomes" id="UP000238479">
    <property type="component" value="Chromosome 4"/>
</dbReference>
<keyword evidence="2" id="KW-1185">Reference proteome</keyword>
<dbReference type="AlphaFoldDB" id="A0A2P6QW71"/>
<evidence type="ECO:0000313" key="2">
    <source>
        <dbReference type="Proteomes" id="UP000238479"/>
    </source>
</evidence>
<protein>
    <submittedName>
        <fullName evidence="1">Uncharacterized protein</fullName>
    </submittedName>
</protein>
<sequence length="62" mass="6687">MLKSSACNSETGPGDRKNIVNNCIDKIVIGKVGIFYQLSKLGGDLHALIHMWLGECGLCPKV</sequence>
<comment type="caution">
    <text evidence="1">The sequence shown here is derived from an EMBL/GenBank/DDBJ whole genome shotgun (WGS) entry which is preliminary data.</text>
</comment>
<name>A0A2P6QW71_ROSCH</name>
<dbReference type="EMBL" id="PDCK01000042">
    <property type="protein sequence ID" value="PRQ38448.1"/>
    <property type="molecule type" value="Genomic_DNA"/>
</dbReference>
<evidence type="ECO:0000313" key="1">
    <source>
        <dbReference type="EMBL" id="PRQ38448.1"/>
    </source>
</evidence>
<dbReference type="Gramene" id="PRQ38448">
    <property type="protein sequence ID" value="PRQ38448"/>
    <property type="gene ID" value="RchiOBHm_Chr4g0414031"/>
</dbReference>
<accession>A0A2P6QW71</accession>
<reference evidence="1 2" key="1">
    <citation type="journal article" date="2018" name="Nat. Genet.">
        <title>The Rosa genome provides new insights in the design of modern roses.</title>
        <authorList>
            <person name="Bendahmane M."/>
        </authorList>
    </citation>
    <scope>NUCLEOTIDE SEQUENCE [LARGE SCALE GENOMIC DNA]</scope>
    <source>
        <strain evidence="2">cv. Old Blush</strain>
    </source>
</reference>